<sequence length="220" mass="22631">MIIPNFIAGVIALSIGVNAGPCRPTSTATSGTTTVETSATNDETSLATSTILSTSGLVVTTDLTTFLTLSETGTTSAVTSTMSAFVPADLFPCVDAEDCLAYAQLCDSIRCGCVQAQCVQIIDTTTATSDATLTTEATSVVDVIPTTEATTTAEVTPEVTPTTETTSVAPTTTTSDPDPPQCPISDDCRALNDALHLLENFCTPEDCSCISQACAIYLSD</sequence>
<gene>
    <name evidence="3" type="ORF">BKA59DRAFT_533057</name>
</gene>
<dbReference type="AlphaFoldDB" id="A0A8K0RNG5"/>
<keyword evidence="4" id="KW-1185">Reference proteome</keyword>
<evidence type="ECO:0000256" key="2">
    <source>
        <dbReference type="SAM" id="SignalP"/>
    </source>
</evidence>
<feature type="signal peptide" evidence="2">
    <location>
        <begin position="1"/>
        <end position="19"/>
    </location>
</feature>
<feature type="region of interest" description="Disordered" evidence="1">
    <location>
        <begin position="148"/>
        <end position="180"/>
    </location>
</feature>
<dbReference type="EMBL" id="JAGPXF010000007">
    <property type="protein sequence ID" value="KAH7235596.1"/>
    <property type="molecule type" value="Genomic_DNA"/>
</dbReference>
<evidence type="ECO:0008006" key="5">
    <source>
        <dbReference type="Google" id="ProtNLM"/>
    </source>
</evidence>
<feature type="compositionally biased region" description="Low complexity" evidence="1">
    <location>
        <begin position="148"/>
        <end position="176"/>
    </location>
</feature>
<evidence type="ECO:0000256" key="1">
    <source>
        <dbReference type="SAM" id="MobiDB-lite"/>
    </source>
</evidence>
<name>A0A8K0RNG5_9HYPO</name>
<evidence type="ECO:0000313" key="3">
    <source>
        <dbReference type="EMBL" id="KAH7235596.1"/>
    </source>
</evidence>
<comment type="caution">
    <text evidence="3">The sequence shown here is derived from an EMBL/GenBank/DDBJ whole genome shotgun (WGS) entry which is preliminary data.</text>
</comment>
<dbReference type="OrthoDB" id="5105982at2759"/>
<keyword evidence="2" id="KW-0732">Signal</keyword>
<organism evidence="3 4">
    <name type="scientific">Fusarium tricinctum</name>
    <dbReference type="NCBI Taxonomy" id="61284"/>
    <lineage>
        <taxon>Eukaryota</taxon>
        <taxon>Fungi</taxon>
        <taxon>Dikarya</taxon>
        <taxon>Ascomycota</taxon>
        <taxon>Pezizomycotina</taxon>
        <taxon>Sordariomycetes</taxon>
        <taxon>Hypocreomycetidae</taxon>
        <taxon>Hypocreales</taxon>
        <taxon>Nectriaceae</taxon>
        <taxon>Fusarium</taxon>
        <taxon>Fusarium tricinctum species complex</taxon>
    </lineage>
</organism>
<accession>A0A8K0RNG5</accession>
<protein>
    <recommendedName>
        <fullName evidence="5">Extracellular membrane protein CFEM domain-containing protein</fullName>
    </recommendedName>
</protein>
<proteinExistence type="predicted"/>
<dbReference type="Proteomes" id="UP000813427">
    <property type="component" value="Unassembled WGS sequence"/>
</dbReference>
<reference evidence="3" key="1">
    <citation type="journal article" date="2021" name="Nat. Commun.">
        <title>Genetic determinants of endophytism in the Arabidopsis root mycobiome.</title>
        <authorList>
            <person name="Mesny F."/>
            <person name="Miyauchi S."/>
            <person name="Thiergart T."/>
            <person name="Pickel B."/>
            <person name="Atanasova L."/>
            <person name="Karlsson M."/>
            <person name="Huettel B."/>
            <person name="Barry K.W."/>
            <person name="Haridas S."/>
            <person name="Chen C."/>
            <person name="Bauer D."/>
            <person name="Andreopoulos W."/>
            <person name="Pangilinan J."/>
            <person name="LaButti K."/>
            <person name="Riley R."/>
            <person name="Lipzen A."/>
            <person name="Clum A."/>
            <person name="Drula E."/>
            <person name="Henrissat B."/>
            <person name="Kohler A."/>
            <person name="Grigoriev I.V."/>
            <person name="Martin F.M."/>
            <person name="Hacquard S."/>
        </authorList>
    </citation>
    <scope>NUCLEOTIDE SEQUENCE</scope>
    <source>
        <strain evidence="3">MPI-SDFR-AT-0068</strain>
    </source>
</reference>
<feature type="chain" id="PRO_5035428137" description="Extracellular membrane protein CFEM domain-containing protein" evidence="2">
    <location>
        <begin position="20"/>
        <end position="220"/>
    </location>
</feature>
<evidence type="ECO:0000313" key="4">
    <source>
        <dbReference type="Proteomes" id="UP000813427"/>
    </source>
</evidence>